<dbReference type="SUPFAM" id="SSF53955">
    <property type="entry name" value="Lysozyme-like"/>
    <property type="match status" value="1"/>
</dbReference>
<dbReference type="CDD" id="cd13401">
    <property type="entry name" value="Slt70-like"/>
    <property type="match status" value="1"/>
</dbReference>
<dbReference type="InterPro" id="IPR008939">
    <property type="entry name" value="Lytic_TGlycosylase_superhlx_U"/>
</dbReference>
<dbReference type="Gene3D" id="1.10.530.10">
    <property type="match status" value="1"/>
</dbReference>
<name>A0A0D6Q1P4_KOMEU</name>
<evidence type="ECO:0000313" key="6">
    <source>
        <dbReference type="Proteomes" id="UP000032675"/>
    </source>
</evidence>
<organism evidence="5 6">
    <name type="scientific">Komagataeibacter europaeus NBRC 3261</name>
    <dbReference type="NCBI Taxonomy" id="1234669"/>
    <lineage>
        <taxon>Bacteria</taxon>
        <taxon>Pseudomonadati</taxon>
        <taxon>Pseudomonadota</taxon>
        <taxon>Alphaproteobacteria</taxon>
        <taxon>Acetobacterales</taxon>
        <taxon>Acetobacteraceae</taxon>
        <taxon>Komagataeibacter</taxon>
    </lineage>
</organism>
<dbReference type="PANTHER" id="PTHR37423:SF2">
    <property type="entry name" value="MEMBRANE-BOUND LYTIC MUREIN TRANSGLYCOSYLASE C"/>
    <property type="match status" value="1"/>
</dbReference>
<comment type="similarity">
    <text evidence="2">Belongs to the virb1 family.</text>
</comment>
<evidence type="ECO:0000256" key="3">
    <source>
        <dbReference type="ARBA" id="ARBA00022729"/>
    </source>
</evidence>
<dbReference type="Gene3D" id="1.25.20.10">
    <property type="entry name" value="Bacterial muramidases"/>
    <property type="match status" value="1"/>
</dbReference>
<dbReference type="Proteomes" id="UP000032675">
    <property type="component" value="Unassembled WGS sequence"/>
</dbReference>
<evidence type="ECO:0000313" key="5">
    <source>
        <dbReference type="EMBL" id="GAN97354.1"/>
    </source>
</evidence>
<comment type="caution">
    <text evidence="5">The sequence shown here is derived from an EMBL/GenBank/DDBJ whole genome shotgun (WGS) entry which is preliminary data.</text>
</comment>
<protein>
    <submittedName>
        <fullName evidence="5">Lytic murein transglycosylase</fullName>
    </submittedName>
</protein>
<evidence type="ECO:0000256" key="1">
    <source>
        <dbReference type="ARBA" id="ARBA00007734"/>
    </source>
</evidence>
<proteinExistence type="inferred from homology"/>
<reference evidence="5 6" key="1">
    <citation type="submission" date="2012-11" db="EMBL/GenBank/DDBJ databases">
        <title>Whole genome sequence of Gluconacetobacter europaeus NBRC3261.</title>
        <authorList>
            <person name="Azuma Y."/>
            <person name="Higashiura N."/>
            <person name="Hirakawa H."/>
            <person name="Matsushita K."/>
        </authorList>
    </citation>
    <scope>NUCLEOTIDE SEQUENCE [LARGE SCALE GENOMIC DNA]</scope>
    <source>
        <strain evidence="5 6">NBRC 3261</strain>
    </source>
</reference>
<feature type="domain" description="Transglycosylase SLT" evidence="4">
    <location>
        <begin position="393"/>
        <end position="505"/>
    </location>
</feature>
<dbReference type="SUPFAM" id="SSF48435">
    <property type="entry name" value="Bacterial muramidases"/>
    <property type="match status" value="1"/>
</dbReference>
<dbReference type="InterPro" id="IPR023346">
    <property type="entry name" value="Lysozyme-like_dom_sf"/>
</dbReference>
<comment type="similarity">
    <text evidence="1">Belongs to the transglycosylase Slt family.</text>
</comment>
<dbReference type="AlphaFoldDB" id="A0A0D6Q1P4"/>
<evidence type="ECO:0000259" key="4">
    <source>
        <dbReference type="Pfam" id="PF01464"/>
    </source>
</evidence>
<dbReference type="EMBL" id="BANI01000149">
    <property type="protein sequence ID" value="GAN97354.1"/>
    <property type="molecule type" value="Genomic_DNA"/>
</dbReference>
<evidence type="ECO:0000256" key="2">
    <source>
        <dbReference type="ARBA" id="ARBA00009387"/>
    </source>
</evidence>
<dbReference type="InterPro" id="IPR008258">
    <property type="entry name" value="Transglycosylase_SLT_dom_1"/>
</dbReference>
<dbReference type="Pfam" id="PF01464">
    <property type="entry name" value="SLT"/>
    <property type="match status" value="1"/>
</dbReference>
<sequence length="575" mass="62566">MFRLQADGKFDAAIRETAAIHDDTLLGDILAARYLNPAYHASPGQLRLWLRTFSGLADSPAIYSLLSSMPNRGGPLPPAPTHNALDSSHPPQHIRLPEEDDPSLRVFTRNSLLDHTVRERATQGVKGARSALHLIAVTPGINDLYAAHLQAEIAMTLFSSGENRQAMSIARDAFEHSGRRLGLAGYVAGLAAWRQGRPDMAEPLFEAASRASLTPGSIRAGAAYWAARAHQATGDVAAYHPWLHRAAAAPHTFYGLLASQILGLRAAAPKSAHTPDTIGPNAAMTLAAEQQTIHAGNRVLGEIDIEAVAATPAGRRAFALLQVGERDRAEATLRRMWPDIQNDAALCRSTQMVADAMNMKDLSAQMLMLIDTNESEHSSHDSRFPLPPLQPEHGFRMDPALVYALTRLESNFDTTVVSGAGARGLMQLMPVTAAFILHDRDRFNRRPVDLHDPAANLDIGQSYVLYLAQRSTQTGGTHVPPGGDMIRMLASYNAGPSAISRHNATMDDGEDPLLYIESLPNAETRDYVRRAFTYLWIYADKLGVPTPSLETLARNEWPGFDAEIAMASHTGHTIH</sequence>
<dbReference type="GO" id="GO:0042597">
    <property type="term" value="C:periplasmic space"/>
    <property type="evidence" value="ECO:0007669"/>
    <property type="project" value="InterPro"/>
</dbReference>
<dbReference type="GO" id="GO:0004553">
    <property type="term" value="F:hydrolase activity, hydrolyzing O-glycosyl compounds"/>
    <property type="evidence" value="ECO:0007669"/>
    <property type="project" value="InterPro"/>
</dbReference>
<dbReference type="PANTHER" id="PTHR37423">
    <property type="entry name" value="SOLUBLE LYTIC MUREIN TRANSGLYCOSYLASE-RELATED"/>
    <property type="match status" value="1"/>
</dbReference>
<accession>A0A0D6Q1P4</accession>
<gene>
    <name evidence="5" type="ORF">Geu3261_0169_003</name>
</gene>
<keyword evidence="3" id="KW-0732">Signal</keyword>